<gene>
    <name evidence="1" type="ORF">XOC_2288</name>
</gene>
<dbReference type="EMBL" id="CP003057">
    <property type="protein sequence ID" value="AEQ96425.1"/>
    <property type="molecule type" value="Genomic_DNA"/>
</dbReference>
<dbReference type="HOGENOM" id="CLU_3159377_0_0_6"/>
<evidence type="ECO:0000313" key="1">
    <source>
        <dbReference type="EMBL" id="AEQ96425.1"/>
    </source>
</evidence>
<name>G7TER0_XANOB</name>
<protein>
    <submittedName>
        <fullName evidence="1">Uncharacterized protein</fullName>
    </submittedName>
</protein>
<dbReference type="Proteomes" id="UP000008851">
    <property type="component" value="Chromosome"/>
</dbReference>
<dbReference type="AlphaFoldDB" id="G7TER0"/>
<evidence type="ECO:0000313" key="2">
    <source>
        <dbReference type="Proteomes" id="UP000008851"/>
    </source>
</evidence>
<sequence>MAYWLRWWRRCGPASNQSIETCDTTVATSAIAGQVCILGLGNGSRQCG</sequence>
<dbReference type="KEGG" id="xor:XOC_2288"/>
<reference evidence="1 2" key="1">
    <citation type="journal article" date="2011" name="J. Bacteriol.">
        <title>Two new complete genome sequences offer insight into host and tissue specificity of plant pathogenic Xanthomonas spp.</title>
        <authorList>
            <person name="Bogdanove A.J."/>
            <person name="Koebnik R."/>
            <person name="Lu H."/>
            <person name="Furutani A."/>
            <person name="Angiuoli S.V."/>
            <person name="Patil P.B."/>
            <person name="Van Sluys M.A."/>
            <person name="Ryan R.P."/>
            <person name="Meyer D.F."/>
            <person name="Han S.W."/>
            <person name="Aparna G."/>
            <person name="Rajaram M."/>
            <person name="Delcher A.L."/>
            <person name="Phillippy A.M."/>
            <person name="Puiu D."/>
            <person name="Schatz M.C."/>
            <person name="Shumway M."/>
            <person name="Sommer D.D."/>
            <person name="Trapnell C."/>
            <person name="Benahmed F."/>
            <person name="Dimitrov G."/>
            <person name="Madupu R."/>
            <person name="Radune D."/>
            <person name="Sullivan S."/>
            <person name="Jha G."/>
            <person name="Ishihara H."/>
            <person name="Lee S.W."/>
            <person name="Pandey A."/>
            <person name="Sharma V."/>
            <person name="Sriariyanun M."/>
            <person name="Szurek B."/>
            <person name="Vera-Cruz C.M."/>
            <person name="Dorman K.S."/>
            <person name="Ronald P.C."/>
            <person name="Verdier V."/>
            <person name="Dow J.M."/>
            <person name="Sonti R.V."/>
            <person name="Tsuge S."/>
            <person name="Brendel V.P."/>
            <person name="Rabinowicz P.D."/>
            <person name="Leach J.E."/>
            <person name="White F.F."/>
            <person name="Salzberg S.L."/>
        </authorList>
    </citation>
    <scope>NUCLEOTIDE SEQUENCE [LARGE SCALE GENOMIC DNA]</scope>
    <source>
        <strain evidence="1 2">BLS256</strain>
    </source>
</reference>
<accession>G7TER0</accession>
<proteinExistence type="predicted"/>
<organism evidence="1 2">
    <name type="scientific">Xanthomonas oryzae pv. oryzicola (strain BLS256)</name>
    <dbReference type="NCBI Taxonomy" id="383407"/>
    <lineage>
        <taxon>Bacteria</taxon>
        <taxon>Pseudomonadati</taxon>
        <taxon>Pseudomonadota</taxon>
        <taxon>Gammaproteobacteria</taxon>
        <taxon>Lysobacterales</taxon>
        <taxon>Lysobacteraceae</taxon>
        <taxon>Xanthomonas</taxon>
    </lineage>
</organism>